<dbReference type="SUPFAM" id="SSF52218">
    <property type="entry name" value="Flavoproteins"/>
    <property type="match status" value="1"/>
</dbReference>
<dbReference type="GO" id="GO:0010181">
    <property type="term" value="F:FMN binding"/>
    <property type="evidence" value="ECO:0007669"/>
    <property type="project" value="TreeGrafter"/>
</dbReference>
<evidence type="ECO:0000259" key="1">
    <source>
        <dbReference type="Pfam" id="PF03358"/>
    </source>
</evidence>
<organism evidence="2 3">
    <name type="scientific">Rhodosorus marinus</name>
    <dbReference type="NCBI Taxonomy" id="101924"/>
    <lineage>
        <taxon>Eukaryota</taxon>
        <taxon>Rhodophyta</taxon>
        <taxon>Stylonematophyceae</taxon>
        <taxon>Stylonematales</taxon>
        <taxon>Stylonemataceae</taxon>
        <taxon>Rhodosorus</taxon>
    </lineage>
</organism>
<dbReference type="InterPro" id="IPR005025">
    <property type="entry name" value="FMN_Rdtase-like_dom"/>
</dbReference>
<evidence type="ECO:0000313" key="3">
    <source>
        <dbReference type="Proteomes" id="UP001157974"/>
    </source>
</evidence>
<dbReference type="GO" id="GO:0005829">
    <property type="term" value="C:cytosol"/>
    <property type="evidence" value="ECO:0007669"/>
    <property type="project" value="TreeGrafter"/>
</dbReference>
<dbReference type="EMBL" id="JAMWBK010000009">
    <property type="protein sequence ID" value="KAJ8902206.1"/>
    <property type="molecule type" value="Genomic_DNA"/>
</dbReference>
<accession>A0AAV8UL64</accession>
<proteinExistence type="predicted"/>
<dbReference type="AlphaFoldDB" id="A0AAV8UL64"/>
<dbReference type="Gene3D" id="3.40.50.360">
    <property type="match status" value="1"/>
</dbReference>
<comment type="caution">
    <text evidence="2">The sequence shown here is derived from an EMBL/GenBank/DDBJ whole genome shotgun (WGS) entry which is preliminary data.</text>
</comment>
<gene>
    <name evidence="2" type="ORF">NDN08_006614</name>
</gene>
<dbReference type="PANTHER" id="PTHR30543:SF21">
    <property type="entry name" value="NAD(P)H-DEPENDENT FMN REDUCTASE LOT6"/>
    <property type="match status" value="1"/>
</dbReference>
<sequence length="251" mass="27447">MAFVSLSKLVRSPGLRGLRYCTRRAVSSSAGGDGSNLSLKLLVFLGSTRPNRMCARVSSYVVRTLEQRGHQVEVVDPVELDLPLLRQPVFAYPPGKAPKVLLELEEKIKAADGYVIVSPEYNHSFSPAIGNTLGHFGGSCFAFKSSSIVTYSIGQFAGIRAAMSLRPFLSELGCLPVSAIFSIAKVGEVFNPDGSFKDGQDDKRWDGYAAKCFGQLEWVGSAFKKHRQVVDPFSSSPPNVKMEDRYMPESE</sequence>
<reference evidence="2 3" key="1">
    <citation type="journal article" date="2023" name="Nat. Commun.">
        <title>Origin of minicircular mitochondrial genomes in red algae.</title>
        <authorList>
            <person name="Lee Y."/>
            <person name="Cho C.H."/>
            <person name="Lee Y.M."/>
            <person name="Park S.I."/>
            <person name="Yang J.H."/>
            <person name="West J.A."/>
            <person name="Bhattacharya D."/>
            <person name="Yoon H.S."/>
        </authorList>
    </citation>
    <scope>NUCLEOTIDE SEQUENCE [LARGE SCALE GENOMIC DNA]</scope>
    <source>
        <strain evidence="2 3">CCMP1338</strain>
        <tissue evidence="2">Whole cell</tissue>
    </source>
</reference>
<dbReference type="Proteomes" id="UP001157974">
    <property type="component" value="Unassembled WGS sequence"/>
</dbReference>
<dbReference type="InterPro" id="IPR029039">
    <property type="entry name" value="Flavoprotein-like_sf"/>
</dbReference>
<dbReference type="GO" id="GO:0016491">
    <property type="term" value="F:oxidoreductase activity"/>
    <property type="evidence" value="ECO:0007669"/>
    <property type="project" value="InterPro"/>
</dbReference>
<dbReference type="PANTHER" id="PTHR30543">
    <property type="entry name" value="CHROMATE REDUCTASE"/>
    <property type="match status" value="1"/>
</dbReference>
<protein>
    <recommendedName>
        <fullName evidence="1">NADPH-dependent FMN reductase-like domain-containing protein</fullName>
    </recommendedName>
</protein>
<dbReference type="InterPro" id="IPR050712">
    <property type="entry name" value="NAD(P)H-dep_reductase"/>
</dbReference>
<name>A0AAV8UL64_9RHOD</name>
<keyword evidence="3" id="KW-1185">Reference proteome</keyword>
<evidence type="ECO:0000313" key="2">
    <source>
        <dbReference type="EMBL" id="KAJ8902206.1"/>
    </source>
</evidence>
<dbReference type="Pfam" id="PF03358">
    <property type="entry name" value="FMN_red"/>
    <property type="match status" value="1"/>
</dbReference>
<feature type="domain" description="NADPH-dependent FMN reductase-like" evidence="1">
    <location>
        <begin position="40"/>
        <end position="185"/>
    </location>
</feature>